<keyword evidence="2" id="KW-1185">Reference proteome</keyword>
<reference evidence="1 2" key="1">
    <citation type="journal article" date="2019" name="Emerg. Microbes Infect.">
        <title>Comprehensive subspecies identification of 175 nontuberculous mycobacteria species based on 7547 genomic profiles.</title>
        <authorList>
            <person name="Matsumoto Y."/>
            <person name="Kinjo T."/>
            <person name="Motooka D."/>
            <person name="Nabeya D."/>
            <person name="Jung N."/>
            <person name="Uechi K."/>
            <person name="Horii T."/>
            <person name="Iida T."/>
            <person name="Fujita J."/>
            <person name="Nakamura S."/>
        </authorList>
    </citation>
    <scope>NUCLEOTIDE SEQUENCE [LARGE SCALE GENOMIC DNA]</scope>
    <source>
        <strain evidence="1 2">JCM 15296</strain>
    </source>
</reference>
<evidence type="ECO:0000313" key="1">
    <source>
        <dbReference type="EMBL" id="BBX87887.1"/>
    </source>
</evidence>
<protein>
    <submittedName>
        <fullName evidence="1">Uncharacterized protein</fullName>
    </submittedName>
</protein>
<sequence length="88" mass="9461">MSSDTDPFAGWESASVGCHWSRELPDGRVAHMSSWGCGDRSGYSITVEYVRRLFPDLEHAKSAHEFLAGADPGTSIALAPGAMDEATF</sequence>
<dbReference type="EMBL" id="AP022577">
    <property type="protein sequence ID" value="BBX87887.1"/>
    <property type="molecule type" value="Genomic_DNA"/>
</dbReference>
<organism evidence="1 2">
    <name type="scientific">Mycolicibacterium aubagnense</name>
    <dbReference type="NCBI Taxonomy" id="319707"/>
    <lineage>
        <taxon>Bacteria</taxon>
        <taxon>Bacillati</taxon>
        <taxon>Actinomycetota</taxon>
        <taxon>Actinomycetes</taxon>
        <taxon>Mycobacteriales</taxon>
        <taxon>Mycobacteriaceae</taxon>
        <taxon>Mycolicibacterium</taxon>
    </lineage>
</organism>
<accession>A0ABM7IM53</accession>
<proteinExistence type="predicted"/>
<dbReference type="Proteomes" id="UP000465609">
    <property type="component" value="Chromosome"/>
</dbReference>
<evidence type="ECO:0000313" key="2">
    <source>
        <dbReference type="Proteomes" id="UP000465609"/>
    </source>
</evidence>
<gene>
    <name evidence="1" type="ORF">MAUB_57600</name>
</gene>
<dbReference type="RefSeq" id="WP_138230325.1">
    <property type="nucleotide sequence ID" value="NZ_AP022577.1"/>
</dbReference>
<name>A0ABM7IM53_9MYCO</name>